<evidence type="ECO:0000313" key="8">
    <source>
        <dbReference type="Proteomes" id="UP001152797"/>
    </source>
</evidence>
<evidence type="ECO:0000313" key="5">
    <source>
        <dbReference type="EMBL" id="CAI3988257.1"/>
    </source>
</evidence>
<dbReference type="Pfam" id="PF00023">
    <property type="entry name" value="Ank"/>
    <property type="match status" value="2"/>
</dbReference>
<gene>
    <name evidence="5" type="ORF">C1SCF055_LOCUS15456</name>
</gene>
<evidence type="ECO:0000256" key="4">
    <source>
        <dbReference type="SAM" id="MobiDB-lite"/>
    </source>
</evidence>
<evidence type="ECO:0000256" key="3">
    <source>
        <dbReference type="PROSITE-ProRule" id="PRU00023"/>
    </source>
</evidence>
<protein>
    <submittedName>
        <fullName evidence="7">Serine/threonine-protein phosphatase 6 regulatory ankyrin repeat subunit B (PP6-ARS-B) (Serine/threonine-protein phosphatase 6 regulatory subunit ARS-B) (Ankyrin repeat domain-containing protein 44)</fullName>
    </submittedName>
</protein>
<dbReference type="SUPFAM" id="SSF48403">
    <property type="entry name" value="Ankyrin repeat"/>
    <property type="match status" value="1"/>
</dbReference>
<feature type="repeat" description="ANK" evidence="3">
    <location>
        <begin position="491"/>
        <end position="526"/>
    </location>
</feature>
<evidence type="ECO:0000313" key="6">
    <source>
        <dbReference type="EMBL" id="CAL1141632.1"/>
    </source>
</evidence>
<dbReference type="EMBL" id="CAMXCT030001247">
    <property type="protein sequence ID" value="CAL4775569.1"/>
    <property type="molecule type" value="Genomic_DNA"/>
</dbReference>
<evidence type="ECO:0000256" key="2">
    <source>
        <dbReference type="ARBA" id="ARBA00023043"/>
    </source>
</evidence>
<dbReference type="PROSITE" id="PS50297">
    <property type="entry name" value="ANK_REP_REGION"/>
    <property type="match status" value="4"/>
</dbReference>
<dbReference type="Proteomes" id="UP001152797">
    <property type="component" value="Unassembled WGS sequence"/>
</dbReference>
<dbReference type="OrthoDB" id="823504at2759"/>
<comment type="caution">
    <text evidence="5">The sequence shown here is derived from an EMBL/GenBank/DDBJ whole genome shotgun (WGS) entry which is preliminary data.</text>
</comment>
<keyword evidence="8" id="KW-1185">Reference proteome</keyword>
<dbReference type="SMART" id="SM00248">
    <property type="entry name" value="ANK"/>
    <property type="match status" value="7"/>
</dbReference>
<reference evidence="5" key="1">
    <citation type="submission" date="2022-10" db="EMBL/GenBank/DDBJ databases">
        <authorList>
            <person name="Chen Y."/>
            <person name="Dougan E. K."/>
            <person name="Chan C."/>
            <person name="Rhodes N."/>
            <person name="Thang M."/>
        </authorList>
    </citation>
    <scope>NUCLEOTIDE SEQUENCE</scope>
</reference>
<feature type="repeat" description="ANK" evidence="3">
    <location>
        <begin position="398"/>
        <end position="423"/>
    </location>
</feature>
<evidence type="ECO:0000313" key="7">
    <source>
        <dbReference type="EMBL" id="CAL4775569.1"/>
    </source>
</evidence>
<dbReference type="InterPro" id="IPR036770">
    <property type="entry name" value="Ankyrin_rpt-contain_sf"/>
</dbReference>
<dbReference type="Pfam" id="PF12796">
    <property type="entry name" value="Ank_2"/>
    <property type="match status" value="2"/>
</dbReference>
<reference evidence="6" key="2">
    <citation type="submission" date="2024-04" db="EMBL/GenBank/DDBJ databases">
        <authorList>
            <person name="Chen Y."/>
            <person name="Shah S."/>
            <person name="Dougan E. K."/>
            <person name="Thang M."/>
            <person name="Chan C."/>
        </authorList>
    </citation>
    <scope>NUCLEOTIDE SEQUENCE [LARGE SCALE GENOMIC DNA]</scope>
</reference>
<proteinExistence type="predicted"/>
<name>A0A9P1CBT0_9DINO</name>
<accession>A0A9P1CBT0</accession>
<dbReference type="PROSITE" id="PS50088">
    <property type="entry name" value="ANK_REPEAT"/>
    <property type="match status" value="5"/>
</dbReference>
<dbReference type="EMBL" id="CAMXCT020001247">
    <property type="protein sequence ID" value="CAL1141632.1"/>
    <property type="molecule type" value="Genomic_DNA"/>
</dbReference>
<keyword evidence="1" id="KW-0677">Repeat</keyword>
<keyword evidence="2 3" id="KW-0040">ANK repeat</keyword>
<sequence length="602" mass="63763">MDVVRFHLPEGSTLELSKAQLAQAAFFAPLVDEAGTIDYGSSELQCLMSPLCPAARQVVPRLLRWLGSGEDDEIFSEKFLLHSFAVAHLLGASEVMEAARRRAACHEGRPLVGAIASMDVKEDRESLRTAAEYGLDRYSPMALVHAAAEADVAEVVRILVSLEDGEQPKEPSSVDCTVDVLDAKGRTALHVCAIRDSANVAKVLLEFSASLTALCDPPEMVEDAEVDESIAPSGTAGTAGAPQGSKSKGVRTPLHLAAYHDSAEVLQLLLDARANVASCVKGIPGALTPLHECATSDALRCAELLAPLARDAATVASRQLEEALNGAMEVDQQDSAANPTDEPQDVSEVQWSRFLDPLQAKLGHHGSSPLHLAAESDSPGVVRALLRCNADPQLGDDQGDTALHCAVLYGSPKALQALLDGGAICCENGSGELPLHLMAEFGPGGDECDLPPQLEKRHFARSMRAQEVLLEALHSKGLLTAALAHKASGDMQNTPLHAVVRNDHMGAQHAVQLLAKARADLEAQNEEGQTPLSLSMRRYGRTGKVCQLLRELGAKEPAALPGDLAGALGGYLRPLVPPVSQTPETVPSEMEVDGVQLPIESQ</sequence>
<dbReference type="PANTHER" id="PTHR24161">
    <property type="entry name" value="ANK_REP_REGION DOMAIN-CONTAINING PROTEIN-RELATED"/>
    <property type="match status" value="1"/>
</dbReference>
<dbReference type="Gene3D" id="1.25.40.20">
    <property type="entry name" value="Ankyrin repeat-containing domain"/>
    <property type="match status" value="4"/>
</dbReference>
<feature type="region of interest" description="Disordered" evidence="4">
    <location>
        <begin position="580"/>
        <end position="602"/>
    </location>
</feature>
<dbReference type="PANTHER" id="PTHR24161:SF122">
    <property type="match status" value="1"/>
</dbReference>
<dbReference type="InterPro" id="IPR002110">
    <property type="entry name" value="Ankyrin_rpt"/>
</dbReference>
<dbReference type="EMBL" id="CAMXCT010001247">
    <property type="protein sequence ID" value="CAI3988257.1"/>
    <property type="molecule type" value="Genomic_DNA"/>
</dbReference>
<feature type="repeat" description="ANK" evidence="3">
    <location>
        <begin position="249"/>
        <end position="276"/>
    </location>
</feature>
<organism evidence="5">
    <name type="scientific">Cladocopium goreaui</name>
    <dbReference type="NCBI Taxonomy" id="2562237"/>
    <lineage>
        <taxon>Eukaryota</taxon>
        <taxon>Sar</taxon>
        <taxon>Alveolata</taxon>
        <taxon>Dinophyceae</taxon>
        <taxon>Suessiales</taxon>
        <taxon>Symbiodiniaceae</taxon>
        <taxon>Cladocopium</taxon>
    </lineage>
</organism>
<evidence type="ECO:0000256" key="1">
    <source>
        <dbReference type="ARBA" id="ARBA00022737"/>
    </source>
</evidence>
<dbReference type="AlphaFoldDB" id="A0A9P1CBT0"/>
<feature type="repeat" description="ANK" evidence="3">
    <location>
        <begin position="365"/>
        <end position="397"/>
    </location>
</feature>
<feature type="repeat" description="ANK" evidence="3">
    <location>
        <begin position="184"/>
        <end position="216"/>
    </location>
</feature>